<organism evidence="3 4">
    <name type="scientific">Spirodela intermedia</name>
    <name type="common">Intermediate duckweed</name>
    <dbReference type="NCBI Taxonomy" id="51605"/>
    <lineage>
        <taxon>Eukaryota</taxon>
        <taxon>Viridiplantae</taxon>
        <taxon>Streptophyta</taxon>
        <taxon>Embryophyta</taxon>
        <taxon>Tracheophyta</taxon>
        <taxon>Spermatophyta</taxon>
        <taxon>Magnoliopsida</taxon>
        <taxon>Liliopsida</taxon>
        <taxon>Araceae</taxon>
        <taxon>Lemnoideae</taxon>
        <taxon>Spirodela</taxon>
    </lineage>
</organism>
<evidence type="ECO:0000313" key="3">
    <source>
        <dbReference type="EMBL" id="CAA7409886.1"/>
    </source>
</evidence>
<keyword evidence="4" id="KW-1185">Reference proteome</keyword>
<dbReference type="AlphaFoldDB" id="A0A7I8LJN4"/>
<dbReference type="EMBL" id="LR746280">
    <property type="protein sequence ID" value="CAA7409886.1"/>
    <property type="molecule type" value="Genomic_DNA"/>
</dbReference>
<protein>
    <submittedName>
        <fullName evidence="3">Uncharacterized protein</fullName>
    </submittedName>
</protein>
<keyword evidence="2" id="KW-0812">Transmembrane</keyword>
<reference evidence="3" key="1">
    <citation type="submission" date="2020-02" db="EMBL/GenBank/DDBJ databases">
        <authorList>
            <person name="Scholz U."/>
            <person name="Mascher M."/>
            <person name="Fiebig A."/>
        </authorList>
    </citation>
    <scope>NUCLEOTIDE SEQUENCE</scope>
</reference>
<keyword evidence="2" id="KW-1133">Transmembrane helix</keyword>
<dbReference type="OrthoDB" id="695890at2759"/>
<evidence type="ECO:0000256" key="1">
    <source>
        <dbReference type="SAM" id="MobiDB-lite"/>
    </source>
</evidence>
<dbReference type="PANTHER" id="PTHR33564">
    <property type="entry name" value="TRANSMEMBRANE PROTEIN"/>
    <property type="match status" value="1"/>
</dbReference>
<gene>
    <name evidence="3" type="ORF">SI8410_17020564</name>
</gene>
<feature type="transmembrane region" description="Helical" evidence="2">
    <location>
        <begin position="6"/>
        <end position="27"/>
    </location>
</feature>
<proteinExistence type="predicted"/>
<dbReference type="Proteomes" id="UP000663760">
    <property type="component" value="Chromosome 17"/>
</dbReference>
<accession>A0A7I8LJN4</accession>
<feature type="region of interest" description="Disordered" evidence="1">
    <location>
        <begin position="90"/>
        <end position="113"/>
    </location>
</feature>
<evidence type="ECO:0000256" key="2">
    <source>
        <dbReference type="SAM" id="Phobius"/>
    </source>
</evidence>
<sequence>MTCSVSSHAVALATAMAVSGTLIFLVICRQRPPGQLAGTDPPPAFPRPCIAGTLLLLSLSKRSQRRASKTGGRRVHFAERVMERYIEGRRSQWEEEEDSPPTGMVEVATPPGIPRVCGGDGGGGVSECRHLGRGVMPANWVALYSGMLRDRNHRVICSY</sequence>
<name>A0A7I8LJN4_SPIIN</name>
<evidence type="ECO:0000313" key="4">
    <source>
        <dbReference type="Proteomes" id="UP000663760"/>
    </source>
</evidence>
<keyword evidence="2" id="KW-0472">Membrane</keyword>
<dbReference type="PANTHER" id="PTHR33564:SF11">
    <property type="entry name" value="OS06G0604600 PROTEIN"/>
    <property type="match status" value="1"/>
</dbReference>